<dbReference type="EMBL" id="VLKZ01000011">
    <property type="protein sequence ID" value="TWI53959.1"/>
    <property type="molecule type" value="Genomic_DNA"/>
</dbReference>
<feature type="domain" description="CdaR GGDEF-like" evidence="4">
    <location>
        <begin position="143"/>
        <end position="249"/>
    </location>
</feature>
<name>A0A562QB72_9BACI</name>
<dbReference type="OrthoDB" id="9792148at2"/>
<dbReference type="InterPro" id="IPR042070">
    <property type="entry name" value="PucR_C-HTH_sf"/>
</dbReference>
<comment type="caution">
    <text evidence="5">The sequence shown here is derived from an EMBL/GenBank/DDBJ whole genome shotgun (WGS) entry which is preliminary data.</text>
</comment>
<accession>A0A562QB72</accession>
<evidence type="ECO:0000259" key="3">
    <source>
        <dbReference type="Pfam" id="PF13556"/>
    </source>
</evidence>
<dbReference type="Pfam" id="PF17853">
    <property type="entry name" value="GGDEF_2"/>
    <property type="match status" value="1"/>
</dbReference>
<proteinExistence type="inferred from homology"/>
<dbReference type="InterPro" id="IPR025736">
    <property type="entry name" value="PucR_C-HTH_dom"/>
</dbReference>
<dbReference type="PANTHER" id="PTHR33744">
    <property type="entry name" value="CARBOHYDRATE DIACID REGULATOR"/>
    <property type="match status" value="1"/>
</dbReference>
<dbReference type="InterPro" id="IPR041522">
    <property type="entry name" value="CdaR_GGDEF"/>
</dbReference>
<comment type="similarity">
    <text evidence="1">Belongs to the CdaR family.</text>
</comment>
<dbReference type="AlphaFoldDB" id="A0A562QB72"/>
<feature type="domain" description="Putative sugar diacid recognition" evidence="2">
    <location>
        <begin position="2"/>
        <end position="135"/>
    </location>
</feature>
<evidence type="ECO:0000259" key="4">
    <source>
        <dbReference type="Pfam" id="PF17853"/>
    </source>
</evidence>
<keyword evidence="6" id="KW-1185">Reference proteome</keyword>
<evidence type="ECO:0000313" key="6">
    <source>
        <dbReference type="Proteomes" id="UP000315711"/>
    </source>
</evidence>
<reference evidence="5 6" key="1">
    <citation type="journal article" date="2015" name="Stand. Genomic Sci.">
        <title>Genomic Encyclopedia of Bacterial and Archaeal Type Strains, Phase III: the genomes of soil and plant-associated and newly described type strains.</title>
        <authorList>
            <person name="Whitman W.B."/>
            <person name="Woyke T."/>
            <person name="Klenk H.P."/>
            <person name="Zhou Y."/>
            <person name="Lilburn T.G."/>
            <person name="Beck B.J."/>
            <person name="De Vos P."/>
            <person name="Vandamme P."/>
            <person name="Eisen J.A."/>
            <person name="Garrity G."/>
            <person name="Hugenholtz P."/>
            <person name="Kyrpides N.C."/>
        </authorList>
    </citation>
    <scope>NUCLEOTIDE SEQUENCE [LARGE SCALE GENOMIC DNA]</scope>
    <source>
        <strain evidence="5 6">CGMCC 1.10116</strain>
    </source>
</reference>
<feature type="domain" description="PucR C-terminal helix-turn-helix" evidence="3">
    <location>
        <begin position="306"/>
        <end position="361"/>
    </location>
</feature>
<dbReference type="InterPro" id="IPR051448">
    <property type="entry name" value="CdaR-like_regulators"/>
</dbReference>
<sequence length="368" mass="42506">MLTKRLAQEIADRTIEIIGYNVNVMDKDGVIIGSGDPKRLYEVHAGAVEAIKKQQEIEINDHYAKNMQGTKTGINLPISFREEIVGVIGVTGPLEEIRGYGKLVKMAAELSLNQAFLTAELQWDKRHKEELLRQLLEGRVENKNTFLKRAESFGLKLPLPCEVWYVYARKVRTRAEEERLHNDLKMVIGSTHEMIRIDSGGHIVLVNQTEINKDIYADVQQFAREYALVVCVGNRATQLMDIAVSYEQAYLTYMVTKGEEEKGLRFSRECLLDTMLYRLGDTIEVREWQSLFSPIRSFEKNEELEATLHAFIRCNGEIQKVASELFVHRNTVQYRLHKIKELTGKDPRDFKDLFELYAGMRLNQFEKE</sequence>
<evidence type="ECO:0000259" key="2">
    <source>
        <dbReference type="Pfam" id="PF05651"/>
    </source>
</evidence>
<organism evidence="5 6">
    <name type="scientific">Halalkalibacter nanhaiisediminis</name>
    <dbReference type="NCBI Taxonomy" id="688079"/>
    <lineage>
        <taxon>Bacteria</taxon>
        <taxon>Bacillati</taxon>
        <taxon>Bacillota</taxon>
        <taxon>Bacilli</taxon>
        <taxon>Bacillales</taxon>
        <taxon>Bacillaceae</taxon>
        <taxon>Halalkalibacter</taxon>
    </lineage>
</organism>
<evidence type="ECO:0000256" key="1">
    <source>
        <dbReference type="ARBA" id="ARBA00006754"/>
    </source>
</evidence>
<dbReference type="Proteomes" id="UP000315711">
    <property type="component" value="Unassembled WGS sequence"/>
</dbReference>
<protein>
    <submittedName>
        <fullName evidence="5">Carbohydrate diacid regulator</fullName>
    </submittedName>
</protein>
<dbReference type="PANTHER" id="PTHR33744:SF15">
    <property type="entry name" value="CARBOHYDRATE DIACID REGULATOR"/>
    <property type="match status" value="1"/>
</dbReference>
<dbReference type="Pfam" id="PF13556">
    <property type="entry name" value="HTH_30"/>
    <property type="match status" value="1"/>
</dbReference>
<dbReference type="RefSeq" id="WP_144451466.1">
    <property type="nucleotide sequence ID" value="NZ_VLKZ01000011.1"/>
</dbReference>
<dbReference type="InterPro" id="IPR008599">
    <property type="entry name" value="Diacid_rec"/>
</dbReference>
<evidence type="ECO:0000313" key="5">
    <source>
        <dbReference type="EMBL" id="TWI53959.1"/>
    </source>
</evidence>
<gene>
    <name evidence="5" type="ORF">IQ10_03269</name>
</gene>
<dbReference type="Gene3D" id="1.10.10.2840">
    <property type="entry name" value="PucR C-terminal helix-turn-helix domain"/>
    <property type="match status" value="1"/>
</dbReference>
<dbReference type="Pfam" id="PF05651">
    <property type="entry name" value="Diacid_rec"/>
    <property type="match status" value="1"/>
</dbReference>